<evidence type="ECO:0000313" key="2">
    <source>
        <dbReference type="EMBL" id="PSB22029.1"/>
    </source>
</evidence>
<gene>
    <name evidence="2" type="ORF">C7B65_01025</name>
</gene>
<dbReference type="RefSeq" id="WP_073069050.1">
    <property type="nucleotide sequence ID" value="NZ_MPPI01000001.1"/>
</dbReference>
<organism evidence="2 3">
    <name type="scientific">Phormidesmis priestleyi ULC007</name>
    <dbReference type="NCBI Taxonomy" id="1920490"/>
    <lineage>
        <taxon>Bacteria</taxon>
        <taxon>Bacillati</taxon>
        <taxon>Cyanobacteriota</taxon>
        <taxon>Cyanophyceae</taxon>
        <taxon>Leptolyngbyales</taxon>
        <taxon>Leptolyngbyaceae</taxon>
        <taxon>Phormidesmis</taxon>
    </lineage>
</organism>
<keyword evidence="3" id="KW-1185">Reference proteome</keyword>
<evidence type="ECO:0000259" key="1">
    <source>
        <dbReference type="SMART" id="SM00748"/>
    </source>
</evidence>
<dbReference type="SUPFAM" id="SSF81593">
    <property type="entry name" value="Nucleotidyltransferase substrate binding subunit/domain"/>
    <property type="match status" value="1"/>
</dbReference>
<reference evidence="2 3" key="2">
    <citation type="submission" date="2018-03" db="EMBL/GenBank/DDBJ databases">
        <title>The ancient ancestry and fast evolution of plastids.</title>
        <authorList>
            <person name="Moore K.R."/>
            <person name="Magnabosco C."/>
            <person name="Momper L."/>
            <person name="Gold D.A."/>
            <person name="Bosak T."/>
            <person name="Fournier G.P."/>
        </authorList>
    </citation>
    <scope>NUCLEOTIDE SEQUENCE [LARGE SCALE GENOMIC DNA]</scope>
    <source>
        <strain evidence="2 3">ULC007</strain>
    </source>
</reference>
<dbReference type="STRING" id="1920490.GCA_001895925_00754"/>
<dbReference type="Pfam" id="PF05168">
    <property type="entry name" value="HEPN"/>
    <property type="match status" value="1"/>
</dbReference>
<accession>A0A2T1DNI6</accession>
<sequence length="135" mass="15234">MNEAKRDEIRQWLIKSQRDLGAARLLLKSEESYLDISVYHCQQASEKAIKGYLTYQDVLFQKTHNLVALLALCIPLEPGFGEWRAMAIKLTPYATEFRYPGEAVAPGQSEADQAFEMAVAFVKFVIQVLPPDLGL</sequence>
<dbReference type="OrthoDB" id="9808176at2"/>
<dbReference type="Proteomes" id="UP000238634">
    <property type="component" value="Unassembled WGS sequence"/>
</dbReference>
<name>A0A2T1DNI6_9CYAN</name>
<proteinExistence type="predicted"/>
<dbReference type="EMBL" id="PVWG01000001">
    <property type="protein sequence ID" value="PSB22029.1"/>
    <property type="molecule type" value="Genomic_DNA"/>
</dbReference>
<evidence type="ECO:0000313" key="3">
    <source>
        <dbReference type="Proteomes" id="UP000238634"/>
    </source>
</evidence>
<dbReference type="SMART" id="SM00748">
    <property type="entry name" value="HEPN"/>
    <property type="match status" value="1"/>
</dbReference>
<feature type="domain" description="HEPN" evidence="1">
    <location>
        <begin position="13"/>
        <end position="128"/>
    </location>
</feature>
<dbReference type="AlphaFoldDB" id="A0A2T1DNI6"/>
<reference evidence="2 3" key="1">
    <citation type="submission" date="2018-02" db="EMBL/GenBank/DDBJ databases">
        <authorList>
            <person name="Cohen D.B."/>
            <person name="Kent A.D."/>
        </authorList>
    </citation>
    <scope>NUCLEOTIDE SEQUENCE [LARGE SCALE GENOMIC DNA]</scope>
    <source>
        <strain evidence="2 3">ULC007</strain>
    </source>
</reference>
<dbReference type="InterPro" id="IPR007842">
    <property type="entry name" value="HEPN_dom"/>
</dbReference>
<comment type="caution">
    <text evidence="2">The sequence shown here is derived from an EMBL/GenBank/DDBJ whole genome shotgun (WGS) entry which is preliminary data.</text>
</comment>
<protein>
    <submittedName>
        <fullName evidence="2">HEPN domain-containing protein</fullName>
    </submittedName>
</protein>
<dbReference type="Gene3D" id="1.20.120.330">
    <property type="entry name" value="Nucleotidyltransferases domain 2"/>
    <property type="match status" value="1"/>
</dbReference>